<protein>
    <submittedName>
        <fullName evidence="1">Uncharacterized protein</fullName>
    </submittedName>
</protein>
<accession>A0A4P2VL05</accession>
<dbReference type="OrthoDB" id="9153660at2"/>
<reference evidence="1 2" key="1">
    <citation type="submission" date="2018-12" db="EMBL/GenBank/DDBJ databases">
        <title>Rubrispira sanarue gen. nov., sp., nov., a member of the order Silvanigrellales, isolated from a brackish lake in Hamamatsu Japan.</title>
        <authorList>
            <person name="Maejima Y."/>
            <person name="Iino T."/>
            <person name="Muraguchi Y."/>
            <person name="Fukuda K."/>
            <person name="Nojiri H."/>
            <person name="Ohkuma M."/>
            <person name="Moriuchi R."/>
            <person name="Dohra H."/>
            <person name="Kimbara K."/>
            <person name="Shintani M."/>
        </authorList>
    </citation>
    <scope>NUCLEOTIDE SEQUENCE [LARGE SCALE GENOMIC DNA]</scope>
    <source>
        <strain evidence="1 2">RF1110005</strain>
    </source>
</reference>
<gene>
    <name evidence="1" type="ORF">JCM31447_08510</name>
</gene>
<dbReference type="RefSeq" id="WP_130606889.1">
    <property type="nucleotide sequence ID" value="NZ_AP019368.1"/>
</dbReference>
<dbReference type="AlphaFoldDB" id="A0A4P2VL05"/>
<dbReference type="EMBL" id="AP019368">
    <property type="protein sequence ID" value="BBH52410.1"/>
    <property type="molecule type" value="Genomic_DNA"/>
</dbReference>
<evidence type="ECO:0000313" key="1">
    <source>
        <dbReference type="EMBL" id="BBH52410.1"/>
    </source>
</evidence>
<organism evidence="1 2">
    <name type="scientific">Fluviispira sanaruensis</name>
    <dbReference type="NCBI Taxonomy" id="2493639"/>
    <lineage>
        <taxon>Bacteria</taxon>
        <taxon>Pseudomonadati</taxon>
        <taxon>Bdellovibrionota</taxon>
        <taxon>Oligoflexia</taxon>
        <taxon>Silvanigrellales</taxon>
        <taxon>Silvanigrellaceae</taxon>
        <taxon>Fluviispira</taxon>
    </lineage>
</organism>
<dbReference type="Proteomes" id="UP000291236">
    <property type="component" value="Chromosome"/>
</dbReference>
<keyword evidence="2" id="KW-1185">Reference proteome</keyword>
<dbReference type="KEGG" id="sbf:JCM31447_08510"/>
<proteinExistence type="predicted"/>
<name>A0A4P2VL05_FLUSA</name>
<sequence>MIKLFIYSILFFLITFLEKKSIAIPTEQSDYILKNWQDKAKKKFKLAQADNKNSEHKFKYFADFLHNWCKKDNDFIDHIHLIDGGDGRKSIDEVKKFALTENKYWNGEDLSLKNRVPFFYLYRSESDANVIKYLTWIIDDNRSKIKETLLNTNSLPPYEGIYLKEIKKFNLKNLPSDDIQPISNHFGDFNLSSSYAGQFMIKASVNKDVADFLFRSKVLALTHTSISGGINSFGCLISYVNGKEDKWLEASKNEGFLNGYIGLKPENNAYSFSFGNNIVSRYLFQLLTIKIELVDPITGKNVNNIDKSITEIAYNTYKMQLREYYKDKFKIN</sequence>
<evidence type="ECO:0000313" key="2">
    <source>
        <dbReference type="Proteomes" id="UP000291236"/>
    </source>
</evidence>